<dbReference type="InterPro" id="IPR027417">
    <property type="entry name" value="P-loop_NTPase"/>
</dbReference>
<dbReference type="EMBL" id="WHYR01000028">
    <property type="protein sequence ID" value="MQL52734.1"/>
    <property type="molecule type" value="Genomic_DNA"/>
</dbReference>
<evidence type="ECO:0008006" key="3">
    <source>
        <dbReference type="Google" id="ProtNLM"/>
    </source>
</evidence>
<dbReference type="Proteomes" id="UP000441717">
    <property type="component" value="Unassembled WGS sequence"/>
</dbReference>
<dbReference type="SUPFAM" id="SSF52540">
    <property type="entry name" value="P-loop containing nucleoside triphosphate hydrolases"/>
    <property type="match status" value="1"/>
</dbReference>
<reference evidence="1 2" key="1">
    <citation type="submission" date="2019-10" db="EMBL/GenBank/DDBJ databases">
        <title>Comparative genomics of sulfur disproportionating microorganisms.</title>
        <authorList>
            <person name="Ward L.M."/>
            <person name="Bertran E."/>
            <person name="Johnston D."/>
        </authorList>
    </citation>
    <scope>NUCLEOTIDE SEQUENCE [LARGE SCALE GENOMIC DNA]</scope>
    <source>
        <strain evidence="1 2">DSM 14055</strain>
    </source>
</reference>
<evidence type="ECO:0000313" key="2">
    <source>
        <dbReference type="Proteomes" id="UP000441717"/>
    </source>
</evidence>
<gene>
    <name evidence="1" type="ORF">GFC01_10760</name>
</gene>
<accession>A0A6N7IRP0</accession>
<sequence>MLDNSPAANWLKRNLKDVEVATGDIDPANPPDVVVTGRTTVVKDALEATGWSVPVLVVLGEENEQTEKIRRELVDLGLPGEWLLTCPPGETIRASRLTETIRRAMESEVNLDPPVWSPGNALELDCPTVFDFKGGAGKATLSVNTANGPISNPTASDEPITNMPAQTVWEPPAVTNFTPGAYDHSTGRLIAVTSFKRGSGTTTIATSLAAHAAEAGLKMALVDLGNPPCAGFHLGVPDAAKIEAPAVYDTRWGTLVVPDPDAVDPIIADLVPEHDAIILNDPNGFHNGGIKTGKTIVVLDRGVQAVEITAAYGETLNGIAVVNKSGAFGVPIAAIENLLKRHLIVVENDLEGCWSALAAGEPALFRSAAVAIGIGKIAAAIGLMEGGGTIA</sequence>
<dbReference type="AlphaFoldDB" id="A0A6N7IRP0"/>
<name>A0A6N7IRP0_9FIRM</name>
<dbReference type="Gene3D" id="3.40.50.300">
    <property type="entry name" value="P-loop containing nucleotide triphosphate hydrolases"/>
    <property type="match status" value="1"/>
</dbReference>
<protein>
    <recommendedName>
        <fullName evidence="3">CobQ/CobB/MinD/ParA nucleotide binding domain-containing protein</fullName>
    </recommendedName>
</protein>
<dbReference type="RefSeq" id="WP_152947147.1">
    <property type="nucleotide sequence ID" value="NZ_WHYR01000028.1"/>
</dbReference>
<organism evidence="1 2">
    <name type="scientific">Desulfofundulus thermobenzoicus</name>
    <dbReference type="NCBI Taxonomy" id="29376"/>
    <lineage>
        <taxon>Bacteria</taxon>
        <taxon>Bacillati</taxon>
        <taxon>Bacillota</taxon>
        <taxon>Clostridia</taxon>
        <taxon>Eubacteriales</taxon>
        <taxon>Peptococcaceae</taxon>
        <taxon>Desulfofundulus</taxon>
    </lineage>
</organism>
<comment type="caution">
    <text evidence="1">The sequence shown here is derived from an EMBL/GenBank/DDBJ whole genome shotgun (WGS) entry which is preliminary data.</text>
</comment>
<proteinExistence type="predicted"/>
<evidence type="ECO:0000313" key="1">
    <source>
        <dbReference type="EMBL" id="MQL52734.1"/>
    </source>
</evidence>
<dbReference type="OrthoDB" id="1807750at2"/>
<keyword evidence="2" id="KW-1185">Reference proteome</keyword>